<dbReference type="Pfam" id="PF13174">
    <property type="entry name" value="TPR_6"/>
    <property type="match status" value="1"/>
</dbReference>
<dbReference type="InterPro" id="IPR051012">
    <property type="entry name" value="CellSynth/LPSAsmb/PSIAsmb"/>
</dbReference>
<dbReference type="SUPFAM" id="SSF48452">
    <property type="entry name" value="TPR-like"/>
    <property type="match status" value="1"/>
</dbReference>
<evidence type="ECO:0000256" key="2">
    <source>
        <dbReference type="ARBA" id="ARBA00022803"/>
    </source>
</evidence>
<evidence type="ECO:0000256" key="4">
    <source>
        <dbReference type="SAM" id="SignalP"/>
    </source>
</evidence>
<dbReference type="Pfam" id="PF13181">
    <property type="entry name" value="TPR_8"/>
    <property type="match status" value="1"/>
</dbReference>
<evidence type="ECO:0000313" key="6">
    <source>
        <dbReference type="Proteomes" id="UP001262889"/>
    </source>
</evidence>
<keyword evidence="4" id="KW-0732">Signal</keyword>
<evidence type="ECO:0000256" key="3">
    <source>
        <dbReference type="PROSITE-ProRule" id="PRU00339"/>
    </source>
</evidence>
<evidence type="ECO:0000313" key="5">
    <source>
        <dbReference type="EMBL" id="MDT0641726.1"/>
    </source>
</evidence>
<proteinExistence type="predicted"/>
<dbReference type="RefSeq" id="WP_311533437.1">
    <property type="nucleotide sequence ID" value="NZ_JAVRHQ010000002.1"/>
</dbReference>
<dbReference type="PROSITE" id="PS50293">
    <property type="entry name" value="TPR_REGION"/>
    <property type="match status" value="1"/>
</dbReference>
<reference evidence="5 6" key="1">
    <citation type="submission" date="2023-09" db="EMBL/GenBank/DDBJ databases">
        <authorList>
            <person name="Rey-Velasco X."/>
        </authorList>
    </citation>
    <scope>NUCLEOTIDE SEQUENCE [LARGE SCALE GENOMIC DNA]</scope>
    <source>
        <strain evidence="5 6">F363</strain>
    </source>
</reference>
<dbReference type="Gene3D" id="1.25.40.10">
    <property type="entry name" value="Tetratricopeptide repeat domain"/>
    <property type="match status" value="1"/>
</dbReference>
<sequence>MKTNILTLALSFLAMTAFAQKSEIKDAEDAIEDGNYAQAKTQLNKAEQLLSEANDKWTERFYLYKGQAYLGSGENVSLEDLKTAAAAYQKAADMGADGAEDGLIAVRNSLVQGAIADQNAQEFENAADKLYTSYELSGKTDTIHLYYAANNAVQAGDYDTGLEYLNTLNEIGYDGSGTEYYAVNTETGEEELMGSKEQQDLMVKTNQYKDPSERKIPSKKGDITSLIARIYVSQEKYEEAEEAMEAAISANPDDLELKQVQANMYYNMGDKEKYNEIMEQVVEQAPDNASLYYNLGVNSADLGNNDKAMQYYQKAIELDPEMTDAKLNMVAVILGKEREIIDEMNNLGMSKEDNKRYDELQEQRNQIYKDAIPYLEEVIENKPSNIEAIRTAKNIYTQLGNEEKVAEMDAMLENQQQ</sequence>
<dbReference type="PANTHER" id="PTHR45586">
    <property type="entry name" value="TPR REPEAT-CONTAINING PROTEIN PA4667"/>
    <property type="match status" value="1"/>
</dbReference>
<organism evidence="5 6">
    <name type="scientific">Autumnicola tepida</name>
    <dbReference type="NCBI Taxonomy" id="3075595"/>
    <lineage>
        <taxon>Bacteria</taxon>
        <taxon>Pseudomonadati</taxon>
        <taxon>Bacteroidota</taxon>
        <taxon>Flavobacteriia</taxon>
        <taxon>Flavobacteriales</taxon>
        <taxon>Flavobacteriaceae</taxon>
        <taxon>Autumnicola</taxon>
    </lineage>
</organism>
<protein>
    <submittedName>
        <fullName evidence="5">Tetratricopeptide repeat protein</fullName>
    </submittedName>
</protein>
<gene>
    <name evidence="5" type="ORF">RM553_02675</name>
</gene>
<feature type="repeat" description="TPR" evidence="3">
    <location>
        <begin position="289"/>
        <end position="322"/>
    </location>
</feature>
<dbReference type="InterPro" id="IPR019734">
    <property type="entry name" value="TPR_rpt"/>
</dbReference>
<accession>A0ABU3C5V5</accession>
<dbReference type="PANTHER" id="PTHR45586:SF1">
    <property type="entry name" value="LIPOPOLYSACCHARIDE ASSEMBLY PROTEIN B"/>
    <property type="match status" value="1"/>
</dbReference>
<keyword evidence="1" id="KW-0677">Repeat</keyword>
<dbReference type="SMART" id="SM00028">
    <property type="entry name" value="TPR"/>
    <property type="match status" value="2"/>
</dbReference>
<comment type="caution">
    <text evidence="5">The sequence shown here is derived from an EMBL/GenBank/DDBJ whole genome shotgun (WGS) entry which is preliminary data.</text>
</comment>
<feature type="repeat" description="TPR" evidence="3">
    <location>
        <begin position="221"/>
        <end position="254"/>
    </location>
</feature>
<name>A0ABU3C5V5_9FLAO</name>
<dbReference type="Proteomes" id="UP001262889">
    <property type="component" value="Unassembled WGS sequence"/>
</dbReference>
<dbReference type="EMBL" id="JAVRHQ010000002">
    <property type="protein sequence ID" value="MDT0641726.1"/>
    <property type="molecule type" value="Genomic_DNA"/>
</dbReference>
<feature type="chain" id="PRO_5046157715" evidence="4">
    <location>
        <begin position="20"/>
        <end position="417"/>
    </location>
</feature>
<evidence type="ECO:0000256" key="1">
    <source>
        <dbReference type="ARBA" id="ARBA00022737"/>
    </source>
</evidence>
<dbReference type="InterPro" id="IPR011990">
    <property type="entry name" value="TPR-like_helical_dom_sf"/>
</dbReference>
<feature type="signal peptide" evidence="4">
    <location>
        <begin position="1"/>
        <end position="19"/>
    </location>
</feature>
<dbReference type="PROSITE" id="PS50005">
    <property type="entry name" value="TPR"/>
    <property type="match status" value="2"/>
</dbReference>
<dbReference type="Pfam" id="PF00515">
    <property type="entry name" value="TPR_1"/>
    <property type="match status" value="1"/>
</dbReference>
<keyword evidence="6" id="KW-1185">Reference proteome</keyword>
<keyword evidence="2 3" id="KW-0802">TPR repeat</keyword>